<dbReference type="Proteomes" id="UP000078387">
    <property type="component" value="Unassembled WGS sequence"/>
</dbReference>
<dbReference type="GO" id="GO:0005737">
    <property type="term" value="C:cytoplasm"/>
    <property type="evidence" value="ECO:0007669"/>
    <property type="project" value="TreeGrafter"/>
</dbReference>
<comment type="caution">
    <text evidence="4">The sequence shown here is derived from an EMBL/GenBank/DDBJ whole genome shotgun (WGS) entry which is preliminary data.</text>
</comment>
<evidence type="ECO:0000313" key="4">
    <source>
        <dbReference type="EMBL" id="GAT94131.1"/>
    </source>
</evidence>
<proteinExistence type="inferred from homology"/>
<sequence>MNTSSVEKQLVNGIERKRETTEWQDAIAKVNKAALSPEEQKLYDEGNILYKEAPVVEHNAKEDKSLKEIDELLEDDDSDEELQRIKEKRLAEMRAIAEKNKYKEVVELTAGEYKQEVTEASKECYVVVLLYKNGIEGCDILSARLNELARKKRSTKFVKILSHLAIPDYPDKLLPTLIVYRNTNHVKQFIGLAEFGGNNMTCDDLEWALSRVGAVETTMKSDPKEKRHPKFSGGMFSRERDSYDDDDSDD</sequence>
<dbReference type="VEuPathDB" id="AmoebaDB:EHI7A_035810"/>
<protein>
    <submittedName>
        <fullName evidence="4">Phosducin-like protein</fullName>
    </submittedName>
</protein>
<evidence type="ECO:0000313" key="5">
    <source>
        <dbReference type="Proteomes" id="UP000078387"/>
    </source>
</evidence>
<dbReference type="GO" id="GO:0006457">
    <property type="term" value="P:protein folding"/>
    <property type="evidence" value="ECO:0007669"/>
    <property type="project" value="TreeGrafter"/>
</dbReference>
<evidence type="ECO:0000259" key="3">
    <source>
        <dbReference type="Pfam" id="PF02114"/>
    </source>
</evidence>
<dbReference type="AlphaFoldDB" id="A0A5K1TUP9"/>
<dbReference type="VEuPathDB" id="AmoebaDB:KM1_074660"/>
<accession>A0A5K1TUP9</accession>
<evidence type="ECO:0000256" key="2">
    <source>
        <dbReference type="SAM" id="MobiDB-lite"/>
    </source>
</evidence>
<dbReference type="PANTHER" id="PTHR45809:SF3">
    <property type="entry name" value="VIRAL IAP-ASSOCIATED FACTOR HOMOLOG"/>
    <property type="match status" value="1"/>
</dbReference>
<dbReference type="InterPro" id="IPR036249">
    <property type="entry name" value="Thioredoxin-like_sf"/>
</dbReference>
<reference evidence="4 5" key="1">
    <citation type="submission" date="2016-05" db="EMBL/GenBank/DDBJ databases">
        <title>First whole genome sequencing of Entamoeba histolytica HM1:IMSS-clone-6.</title>
        <authorList>
            <person name="Mukherjee Avik.K."/>
            <person name="Izumyama S."/>
            <person name="Nakada-Tsukui K."/>
            <person name="Nozaki T."/>
        </authorList>
    </citation>
    <scope>NUCLEOTIDE SEQUENCE [LARGE SCALE GENOMIC DNA]</scope>
    <source>
        <strain evidence="4 5">HM1:IMSS clone 6</strain>
    </source>
</reference>
<comment type="similarity">
    <text evidence="1">Belongs to the phosducin family.</text>
</comment>
<dbReference type="OMA" id="FCEIRAN"/>
<dbReference type="VEuPathDB" id="AmoebaDB:EHI8A_033840"/>
<gene>
    <name evidence="4" type="ORF">CL6EHI_104470</name>
</gene>
<evidence type="ECO:0000256" key="1">
    <source>
        <dbReference type="ARBA" id="ARBA00009686"/>
    </source>
</evidence>
<dbReference type="InterPro" id="IPR051498">
    <property type="entry name" value="Phosducin-like_chap/apop_reg"/>
</dbReference>
<dbReference type="PANTHER" id="PTHR45809">
    <property type="entry name" value="VIRAL IAP-ASSOCIATED FACTOR HOMOLOG"/>
    <property type="match status" value="1"/>
</dbReference>
<dbReference type="Pfam" id="PF02114">
    <property type="entry name" value="Phosducin"/>
    <property type="match status" value="1"/>
</dbReference>
<dbReference type="InterPro" id="IPR024253">
    <property type="entry name" value="Phosducin_thioredoxin-like_dom"/>
</dbReference>
<organism evidence="4 5">
    <name type="scientific">Entamoeba histolytica</name>
    <dbReference type="NCBI Taxonomy" id="5759"/>
    <lineage>
        <taxon>Eukaryota</taxon>
        <taxon>Amoebozoa</taxon>
        <taxon>Evosea</taxon>
        <taxon>Archamoebae</taxon>
        <taxon>Mastigamoebida</taxon>
        <taxon>Entamoebidae</taxon>
        <taxon>Entamoeba</taxon>
    </lineage>
</organism>
<dbReference type="GO" id="GO:0019954">
    <property type="term" value="P:asexual reproduction"/>
    <property type="evidence" value="ECO:0007669"/>
    <property type="project" value="EnsemblProtists"/>
</dbReference>
<dbReference type="EMBL" id="BDEQ01000001">
    <property type="protein sequence ID" value="GAT94131.1"/>
    <property type="molecule type" value="Genomic_DNA"/>
</dbReference>
<dbReference type="Gene3D" id="3.40.30.10">
    <property type="entry name" value="Glutaredoxin"/>
    <property type="match status" value="1"/>
</dbReference>
<feature type="domain" description="Phosducin" evidence="3">
    <location>
        <begin position="62"/>
        <end position="214"/>
    </location>
</feature>
<dbReference type="VEuPathDB" id="AmoebaDB:EHI_104470"/>
<name>A0A5K1TUP9_ENTHI</name>
<dbReference type="SUPFAM" id="SSF52833">
    <property type="entry name" value="Thioredoxin-like"/>
    <property type="match status" value="1"/>
</dbReference>
<dbReference type="CDD" id="cd02988">
    <property type="entry name" value="Phd_like_VIAF"/>
    <property type="match status" value="1"/>
</dbReference>
<feature type="region of interest" description="Disordered" evidence="2">
    <location>
        <begin position="218"/>
        <end position="250"/>
    </location>
</feature>
<dbReference type="VEuPathDB" id="AmoebaDB:EHI5A_057930"/>